<dbReference type="InterPro" id="IPR012910">
    <property type="entry name" value="Plug_dom"/>
</dbReference>
<keyword evidence="8" id="KW-0732">Signal</keyword>
<dbReference type="EMBL" id="FOLE01000001">
    <property type="protein sequence ID" value="SFB82743.1"/>
    <property type="molecule type" value="Genomic_DNA"/>
</dbReference>
<dbReference type="OrthoDB" id="9768177at2"/>
<feature type="signal peptide" evidence="8">
    <location>
        <begin position="1"/>
        <end position="21"/>
    </location>
</feature>
<evidence type="ECO:0000256" key="2">
    <source>
        <dbReference type="ARBA" id="ARBA00022448"/>
    </source>
</evidence>
<evidence type="ECO:0000256" key="1">
    <source>
        <dbReference type="ARBA" id="ARBA00004571"/>
    </source>
</evidence>
<comment type="subcellular location">
    <subcellularLocation>
        <location evidence="1 7">Cell outer membrane</location>
        <topology evidence="1 7">Multi-pass membrane protein</topology>
    </subcellularLocation>
</comment>
<dbReference type="Gene3D" id="2.60.40.1120">
    <property type="entry name" value="Carboxypeptidase-like, regulatory domain"/>
    <property type="match status" value="1"/>
</dbReference>
<dbReference type="Pfam" id="PF07715">
    <property type="entry name" value="Plug"/>
    <property type="match status" value="1"/>
</dbReference>
<feature type="chain" id="PRO_5011458249" evidence="8">
    <location>
        <begin position="22"/>
        <end position="987"/>
    </location>
</feature>
<organism evidence="10 11">
    <name type="scientific">Flexibacter flexilis DSM 6793</name>
    <dbReference type="NCBI Taxonomy" id="927664"/>
    <lineage>
        <taxon>Bacteria</taxon>
        <taxon>Pseudomonadati</taxon>
        <taxon>Bacteroidota</taxon>
        <taxon>Cytophagia</taxon>
        <taxon>Cytophagales</taxon>
        <taxon>Flexibacteraceae</taxon>
        <taxon>Flexibacter</taxon>
    </lineage>
</organism>
<sequence>MKKRVTLLLAMLLSIWSMAQAQDIVVTGKVVALDDNAPMPGINVVIKGTTNGTSTNAEGKYSITVTKGATLQFSFIGYETEEVVISDESQTTVDVKMNVNISTLQDVVVVGYGSQQKRDLSTAVVSVSTKDIEERPMIQAGQVLQGKAAGVQVTQPSGKPGSALSIRVRGATSMQAGNDPLYVVDGVPTTDIRDINTNDIESMQVLKDAASAAIYGARAANGVVIITTKRGTANQSSIDFGAYWGTSKIIKTIDVLNSRQYADLQNEMNAGSVPASLVDKYDTDWGKKVFRNGSIRNYQLSFRGGNEKTKYYVSGSSTQDIGIIKPAQYERYALRMNLDNQVKDWFKVTTNLTYSNVHSKNVKDNSNAGRNAVVLGALGAPPTMDVYEYDALGRRRFTSNPLKAGWDNPMAAIDGPSQGSVDNRLLGNVVADLKLYDGLSFKSNMGLDFFNHKYDYYVDYIQTTGGRTDHGYAEAEKSNSMTTLWENTLNYEKSFGKHTVNGLAGITRQENKWNQSWISAKDFPADSTVHTINAANVINDASTSESRWLLQSYIARANYNFDGKYYLNVNFRADGSSKLAKDHRWGYFPSASAAWRLSSEKFMESVTAVNDLKLRASWGQNGNQEGLGTYASYGLNGYSRITPTNPPSGPAINPPGYAPNADLKWETTTQTNIGLDLSVLNSRVTLSVDAYIKKTKDLLANVPLPSTTGLSYMPMNAGSIENKGLEFLISSHNIDNGVFTWKTDFNISFNRNKVTKLDLVPVYRDAEIENKGTVAIVKEGLPLGSFYGYVAEGVNPETGAMMYKDLDGNGEINDADRTVIGNAQPKFTYGINNELKYKNFTLSFLWQGSYGNDIFNASRIETEGMFDSKNQSTEVLRRWTTPGQITDIPKAGDQNNSRISTRFVEDGSFFRLKNLTLNYTFDKALLAKARMTRLSVYGTVQNLITFTKYNGFDPEVNAWGGSGTALGIDYGTYPQAKSFILGVNVSF</sequence>
<dbReference type="GO" id="GO:0009279">
    <property type="term" value="C:cell outer membrane"/>
    <property type="evidence" value="ECO:0007669"/>
    <property type="project" value="UniProtKB-SubCell"/>
</dbReference>
<dbReference type="SUPFAM" id="SSF49464">
    <property type="entry name" value="Carboxypeptidase regulatory domain-like"/>
    <property type="match status" value="1"/>
</dbReference>
<evidence type="ECO:0000256" key="5">
    <source>
        <dbReference type="ARBA" id="ARBA00023136"/>
    </source>
</evidence>
<dbReference type="InterPro" id="IPR023997">
    <property type="entry name" value="TonB-dep_OMP_SusC/RagA_CS"/>
</dbReference>
<evidence type="ECO:0000256" key="7">
    <source>
        <dbReference type="PROSITE-ProRule" id="PRU01360"/>
    </source>
</evidence>
<dbReference type="InterPro" id="IPR037066">
    <property type="entry name" value="Plug_dom_sf"/>
</dbReference>
<reference evidence="10 11" key="1">
    <citation type="submission" date="2016-10" db="EMBL/GenBank/DDBJ databases">
        <authorList>
            <person name="de Groot N.N."/>
        </authorList>
    </citation>
    <scope>NUCLEOTIDE SEQUENCE [LARGE SCALE GENOMIC DNA]</scope>
    <source>
        <strain evidence="10 11">DSM 6793</strain>
    </source>
</reference>
<dbReference type="Gene3D" id="2.40.170.20">
    <property type="entry name" value="TonB-dependent receptor, beta-barrel domain"/>
    <property type="match status" value="1"/>
</dbReference>
<dbReference type="InterPro" id="IPR039426">
    <property type="entry name" value="TonB-dep_rcpt-like"/>
</dbReference>
<feature type="domain" description="TonB-dependent receptor plug" evidence="9">
    <location>
        <begin position="117"/>
        <end position="223"/>
    </location>
</feature>
<dbReference type="InterPro" id="IPR023996">
    <property type="entry name" value="TonB-dep_OMP_SusC/RagA"/>
</dbReference>
<keyword evidence="11" id="KW-1185">Reference proteome</keyword>
<accession>A0A1I1ECV4</accession>
<dbReference type="STRING" id="927664.SAMN05421780_101659"/>
<dbReference type="RefSeq" id="WP_091507221.1">
    <property type="nucleotide sequence ID" value="NZ_FOLE01000001.1"/>
</dbReference>
<comment type="similarity">
    <text evidence="7">Belongs to the TonB-dependent receptor family.</text>
</comment>
<evidence type="ECO:0000256" key="6">
    <source>
        <dbReference type="ARBA" id="ARBA00023237"/>
    </source>
</evidence>
<keyword evidence="4 7" id="KW-0812">Transmembrane</keyword>
<evidence type="ECO:0000256" key="3">
    <source>
        <dbReference type="ARBA" id="ARBA00022452"/>
    </source>
</evidence>
<dbReference type="SUPFAM" id="SSF56935">
    <property type="entry name" value="Porins"/>
    <property type="match status" value="1"/>
</dbReference>
<dbReference type="PROSITE" id="PS52016">
    <property type="entry name" value="TONB_DEPENDENT_REC_3"/>
    <property type="match status" value="1"/>
</dbReference>
<dbReference type="NCBIfam" id="TIGR04057">
    <property type="entry name" value="SusC_RagA_signa"/>
    <property type="match status" value="1"/>
</dbReference>
<evidence type="ECO:0000256" key="8">
    <source>
        <dbReference type="SAM" id="SignalP"/>
    </source>
</evidence>
<protein>
    <submittedName>
        <fullName evidence="10">TonB-linked outer membrane protein, SusC/RagA family</fullName>
    </submittedName>
</protein>
<proteinExistence type="inferred from homology"/>
<evidence type="ECO:0000259" key="9">
    <source>
        <dbReference type="Pfam" id="PF07715"/>
    </source>
</evidence>
<keyword evidence="3 7" id="KW-1134">Transmembrane beta strand</keyword>
<dbReference type="AlphaFoldDB" id="A0A1I1ECV4"/>
<name>A0A1I1ECV4_9BACT</name>
<keyword evidence="5 7" id="KW-0472">Membrane</keyword>
<dbReference type="FunFam" id="2.170.130.10:FF:000008">
    <property type="entry name" value="SusC/RagA family TonB-linked outer membrane protein"/>
    <property type="match status" value="1"/>
</dbReference>
<evidence type="ECO:0000313" key="10">
    <source>
        <dbReference type="EMBL" id="SFB82743.1"/>
    </source>
</evidence>
<dbReference type="Pfam" id="PF13715">
    <property type="entry name" value="CarbopepD_reg_2"/>
    <property type="match status" value="1"/>
</dbReference>
<dbReference type="InterPro" id="IPR008969">
    <property type="entry name" value="CarboxyPept-like_regulatory"/>
</dbReference>
<dbReference type="Gene3D" id="2.170.130.10">
    <property type="entry name" value="TonB-dependent receptor, plug domain"/>
    <property type="match status" value="1"/>
</dbReference>
<evidence type="ECO:0000256" key="4">
    <source>
        <dbReference type="ARBA" id="ARBA00022692"/>
    </source>
</evidence>
<evidence type="ECO:0000313" key="11">
    <source>
        <dbReference type="Proteomes" id="UP000199514"/>
    </source>
</evidence>
<dbReference type="Proteomes" id="UP000199514">
    <property type="component" value="Unassembled WGS sequence"/>
</dbReference>
<dbReference type="NCBIfam" id="TIGR04056">
    <property type="entry name" value="OMP_RagA_SusC"/>
    <property type="match status" value="1"/>
</dbReference>
<dbReference type="InterPro" id="IPR036942">
    <property type="entry name" value="Beta-barrel_TonB_sf"/>
</dbReference>
<keyword evidence="2 7" id="KW-0813">Transport</keyword>
<gene>
    <name evidence="10" type="ORF">SAMN05421780_101659</name>
</gene>
<keyword evidence="6 7" id="KW-0998">Cell outer membrane</keyword>